<accession>A0A165IHF5</accession>
<dbReference type="CDD" id="cd01389">
    <property type="entry name" value="HMG-box_ROX1-like"/>
    <property type="match status" value="1"/>
</dbReference>
<name>A0A165IHF5_9APHY</name>
<dbReference type="GeneID" id="63818886"/>
<dbReference type="RefSeq" id="XP_040770588.1">
    <property type="nucleotide sequence ID" value="XM_040901855.1"/>
</dbReference>
<evidence type="ECO:0000313" key="7">
    <source>
        <dbReference type="Proteomes" id="UP000076871"/>
    </source>
</evidence>
<dbReference type="Proteomes" id="UP000076871">
    <property type="component" value="Unassembled WGS sequence"/>
</dbReference>
<sequence length="395" mass="44117">MTIPEHSCGPRLNCGVNIAKQLADSDSAEMDPHPVGRDMGHIVAPYHLVIHIRHLWCLPLFSHNTNSGFFRHIIIRSTANPSRSPHCSSLFSQRARQNLMVKTRLLVPTPVAPSRQDGVQLVSNFDHSGSSTLPTDVSSFSFDLRSASTYRWAGDDWFDRLSRYSPFPGSTSSRPPPALSLTGDLTTVDTSHEFTIPNAHGTHNRFDESPTAGGCSLPPPQPMPSLPHPQSTTYAPPSNATSSQAQLAWQRPHTTLAPPVSSSNIFPHALDLPSAETIREDRPRRPRNKWIIFRCEFIKKNPGTKEGCPPNASTAAARAWKALSPQERVPYEQEAKREADAFKKKYPDYKYRPRRKAKKVTEKSEDGLLDGKKRAEETCCVHSFNLFEPSWIFHA</sequence>
<feature type="compositionally biased region" description="Polar residues" evidence="4">
    <location>
        <begin position="232"/>
        <end position="247"/>
    </location>
</feature>
<feature type="DNA-binding region" description="HMG box" evidence="3">
    <location>
        <begin position="283"/>
        <end position="350"/>
    </location>
</feature>
<dbReference type="PROSITE" id="PS50118">
    <property type="entry name" value="HMG_BOX_2"/>
    <property type="match status" value="1"/>
</dbReference>
<organism evidence="6 7">
    <name type="scientific">Laetiporus sulphureus 93-53</name>
    <dbReference type="NCBI Taxonomy" id="1314785"/>
    <lineage>
        <taxon>Eukaryota</taxon>
        <taxon>Fungi</taxon>
        <taxon>Dikarya</taxon>
        <taxon>Basidiomycota</taxon>
        <taxon>Agaricomycotina</taxon>
        <taxon>Agaricomycetes</taxon>
        <taxon>Polyporales</taxon>
        <taxon>Laetiporus</taxon>
    </lineage>
</organism>
<dbReference type="OrthoDB" id="6247875at2759"/>
<evidence type="ECO:0000256" key="4">
    <source>
        <dbReference type="SAM" id="MobiDB-lite"/>
    </source>
</evidence>
<protein>
    <recommendedName>
        <fullName evidence="5">HMG box domain-containing protein</fullName>
    </recommendedName>
</protein>
<dbReference type="SMART" id="SM00398">
    <property type="entry name" value="HMG"/>
    <property type="match status" value="1"/>
</dbReference>
<feature type="region of interest" description="Disordered" evidence="4">
    <location>
        <begin position="195"/>
        <end position="249"/>
    </location>
</feature>
<keyword evidence="1 3" id="KW-0238">DNA-binding</keyword>
<evidence type="ECO:0000256" key="2">
    <source>
        <dbReference type="ARBA" id="ARBA00023163"/>
    </source>
</evidence>
<dbReference type="InterPro" id="IPR009071">
    <property type="entry name" value="HMG_box_dom"/>
</dbReference>
<dbReference type="GO" id="GO:0005634">
    <property type="term" value="C:nucleus"/>
    <property type="evidence" value="ECO:0007669"/>
    <property type="project" value="UniProtKB-UniRule"/>
</dbReference>
<dbReference type="Pfam" id="PF00505">
    <property type="entry name" value="HMG_box"/>
    <property type="match status" value="1"/>
</dbReference>
<evidence type="ECO:0000256" key="1">
    <source>
        <dbReference type="ARBA" id="ARBA00023125"/>
    </source>
</evidence>
<evidence type="ECO:0000259" key="5">
    <source>
        <dbReference type="PROSITE" id="PS50118"/>
    </source>
</evidence>
<dbReference type="GO" id="GO:0030154">
    <property type="term" value="P:cell differentiation"/>
    <property type="evidence" value="ECO:0007669"/>
    <property type="project" value="TreeGrafter"/>
</dbReference>
<dbReference type="GO" id="GO:0001228">
    <property type="term" value="F:DNA-binding transcription activator activity, RNA polymerase II-specific"/>
    <property type="evidence" value="ECO:0007669"/>
    <property type="project" value="TreeGrafter"/>
</dbReference>
<reference evidence="6 7" key="1">
    <citation type="journal article" date="2016" name="Mol. Biol. Evol.">
        <title>Comparative Genomics of Early-Diverging Mushroom-Forming Fungi Provides Insights into the Origins of Lignocellulose Decay Capabilities.</title>
        <authorList>
            <person name="Nagy L.G."/>
            <person name="Riley R."/>
            <person name="Tritt A."/>
            <person name="Adam C."/>
            <person name="Daum C."/>
            <person name="Floudas D."/>
            <person name="Sun H."/>
            <person name="Yadav J.S."/>
            <person name="Pangilinan J."/>
            <person name="Larsson K.H."/>
            <person name="Matsuura K."/>
            <person name="Barry K."/>
            <person name="Labutti K."/>
            <person name="Kuo R."/>
            <person name="Ohm R.A."/>
            <person name="Bhattacharya S.S."/>
            <person name="Shirouzu T."/>
            <person name="Yoshinaga Y."/>
            <person name="Martin F.M."/>
            <person name="Grigoriev I.V."/>
            <person name="Hibbett D.S."/>
        </authorList>
    </citation>
    <scope>NUCLEOTIDE SEQUENCE [LARGE SCALE GENOMIC DNA]</scope>
    <source>
        <strain evidence="6 7">93-53</strain>
    </source>
</reference>
<dbReference type="InterPro" id="IPR036910">
    <property type="entry name" value="HMG_box_dom_sf"/>
</dbReference>
<dbReference type="InParanoid" id="A0A165IHF5"/>
<dbReference type="AlphaFoldDB" id="A0A165IHF5"/>
<feature type="compositionally biased region" description="Pro residues" evidence="4">
    <location>
        <begin position="217"/>
        <end position="227"/>
    </location>
</feature>
<dbReference type="PANTHER" id="PTHR10270">
    <property type="entry name" value="SOX TRANSCRIPTION FACTOR"/>
    <property type="match status" value="1"/>
</dbReference>
<dbReference type="PANTHER" id="PTHR10270:SF161">
    <property type="entry name" value="SEX-DETERMINING REGION Y PROTEIN"/>
    <property type="match status" value="1"/>
</dbReference>
<proteinExistence type="predicted"/>
<evidence type="ECO:0000313" key="6">
    <source>
        <dbReference type="EMBL" id="KZT13078.1"/>
    </source>
</evidence>
<dbReference type="InterPro" id="IPR050140">
    <property type="entry name" value="SRY-related_HMG-box_TF-like"/>
</dbReference>
<dbReference type="SUPFAM" id="SSF47095">
    <property type="entry name" value="HMG-box"/>
    <property type="match status" value="1"/>
</dbReference>
<dbReference type="GO" id="GO:0000978">
    <property type="term" value="F:RNA polymerase II cis-regulatory region sequence-specific DNA binding"/>
    <property type="evidence" value="ECO:0007669"/>
    <property type="project" value="TreeGrafter"/>
</dbReference>
<evidence type="ECO:0000256" key="3">
    <source>
        <dbReference type="PROSITE-ProRule" id="PRU00267"/>
    </source>
</evidence>
<dbReference type="EMBL" id="KV427605">
    <property type="protein sequence ID" value="KZT13078.1"/>
    <property type="molecule type" value="Genomic_DNA"/>
</dbReference>
<gene>
    <name evidence="6" type="ORF">LAESUDRAFT_28892</name>
</gene>
<feature type="domain" description="HMG box" evidence="5">
    <location>
        <begin position="283"/>
        <end position="350"/>
    </location>
</feature>
<keyword evidence="7" id="KW-1185">Reference proteome</keyword>
<dbReference type="STRING" id="1314785.A0A165IHF5"/>
<dbReference type="Gene3D" id="1.10.30.10">
    <property type="entry name" value="High mobility group box domain"/>
    <property type="match status" value="1"/>
</dbReference>
<keyword evidence="3" id="KW-0539">Nucleus</keyword>
<keyword evidence="2" id="KW-0804">Transcription</keyword>